<keyword evidence="2" id="KW-0418">Kinase</keyword>
<evidence type="ECO:0000313" key="2">
    <source>
        <dbReference type="EMBL" id="GAT19808.1"/>
    </source>
</evidence>
<dbReference type="GO" id="GO:0016301">
    <property type="term" value="F:kinase activity"/>
    <property type="evidence" value="ECO:0007669"/>
    <property type="project" value="UniProtKB-KW"/>
</dbReference>
<sequence length="54" mass="5862">MGMSRRADIQQSKQASNNLRVKLDIQTCVLSPKGWSPAQQPASGPTTHALFPPD</sequence>
<comment type="caution">
    <text evidence="2">The sequence shown here is derived from an EMBL/GenBank/DDBJ whole genome shotgun (WGS) entry which is preliminary data.</text>
</comment>
<gene>
    <name evidence="2" type="ORF">RIB2604_00603900</name>
</gene>
<proteinExistence type="predicted"/>
<name>A0A146F0R3_ASPKA</name>
<reference evidence="2 3" key="1">
    <citation type="journal article" date="2016" name="DNA Res.">
        <title>Genome sequence of Aspergillus luchuensis NBRC 4314.</title>
        <authorList>
            <person name="Yamada O."/>
            <person name="Machida M."/>
            <person name="Hosoyama A."/>
            <person name="Goto M."/>
            <person name="Takahashi T."/>
            <person name="Futagami T."/>
            <person name="Yamagata Y."/>
            <person name="Takeuchi M."/>
            <person name="Kobayashi T."/>
            <person name="Koike H."/>
            <person name="Abe K."/>
            <person name="Asai K."/>
            <person name="Arita M."/>
            <person name="Fujita N."/>
            <person name="Fukuda K."/>
            <person name="Higa K."/>
            <person name="Horikawa H."/>
            <person name="Ishikawa T."/>
            <person name="Jinno K."/>
            <person name="Kato Y."/>
            <person name="Kirimura K."/>
            <person name="Mizutani O."/>
            <person name="Nakasone K."/>
            <person name="Sano M."/>
            <person name="Shiraishi Y."/>
            <person name="Tsukahara M."/>
            <person name="Gomi K."/>
        </authorList>
    </citation>
    <scope>NUCLEOTIDE SEQUENCE [LARGE SCALE GENOMIC DNA]</scope>
    <source>
        <strain evidence="2 3">RIB 2604</strain>
    </source>
</reference>
<accession>A0A146F0R3</accession>
<dbReference type="EMBL" id="BCWF01000006">
    <property type="protein sequence ID" value="GAT19808.1"/>
    <property type="molecule type" value="Genomic_DNA"/>
</dbReference>
<dbReference type="Proteomes" id="UP000075230">
    <property type="component" value="Unassembled WGS sequence"/>
</dbReference>
<evidence type="ECO:0000313" key="3">
    <source>
        <dbReference type="Proteomes" id="UP000075230"/>
    </source>
</evidence>
<dbReference type="AlphaFoldDB" id="A0A146F0R3"/>
<feature type="compositionally biased region" description="Polar residues" evidence="1">
    <location>
        <begin position="37"/>
        <end position="46"/>
    </location>
</feature>
<evidence type="ECO:0000256" key="1">
    <source>
        <dbReference type="SAM" id="MobiDB-lite"/>
    </source>
</evidence>
<reference evidence="3" key="2">
    <citation type="submission" date="2016-02" db="EMBL/GenBank/DDBJ databases">
        <title>Genome sequencing of Aspergillus luchuensis NBRC 4314.</title>
        <authorList>
            <person name="Yamada O."/>
        </authorList>
    </citation>
    <scope>NUCLEOTIDE SEQUENCE [LARGE SCALE GENOMIC DNA]</scope>
    <source>
        <strain evidence="3">RIB 2604</strain>
    </source>
</reference>
<feature type="region of interest" description="Disordered" evidence="1">
    <location>
        <begin position="32"/>
        <end position="54"/>
    </location>
</feature>
<keyword evidence="2" id="KW-0808">Transferase</keyword>
<protein>
    <submittedName>
        <fullName evidence="2">Adenylate kinase 1</fullName>
    </submittedName>
</protein>
<organism evidence="2 3">
    <name type="scientific">Aspergillus kawachii</name>
    <name type="common">White koji mold</name>
    <name type="synonym">Aspergillus awamori var. kawachi</name>
    <dbReference type="NCBI Taxonomy" id="1069201"/>
    <lineage>
        <taxon>Eukaryota</taxon>
        <taxon>Fungi</taxon>
        <taxon>Dikarya</taxon>
        <taxon>Ascomycota</taxon>
        <taxon>Pezizomycotina</taxon>
        <taxon>Eurotiomycetes</taxon>
        <taxon>Eurotiomycetidae</taxon>
        <taxon>Eurotiales</taxon>
        <taxon>Aspergillaceae</taxon>
        <taxon>Aspergillus</taxon>
        <taxon>Aspergillus subgen. Circumdati</taxon>
    </lineage>
</organism>